<feature type="compositionally biased region" description="Basic and acidic residues" evidence="1">
    <location>
        <begin position="76"/>
        <end position="89"/>
    </location>
</feature>
<reference evidence="2 3" key="1">
    <citation type="submission" date="2024-02" db="EMBL/GenBank/DDBJ databases">
        <title>De novo assembly and annotation of 12 fungi associated with fruit tree decline syndrome in Ontario, Canada.</title>
        <authorList>
            <person name="Sulman M."/>
            <person name="Ellouze W."/>
            <person name="Ilyukhin E."/>
        </authorList>
    </citation>
    <scope>NUCLEOTIDE SEQUENCE [LARGE SCALE GENOMIC DNA]</scope>
    <source>
        <strain evidence="2 3">M1-105</strain>
    </source>
</reference>
<dbReference type="Pfam" id="PF04119">
    <property type="entry name" value="HSP9_HSP12"/>
    <property type="match status" value="1"/>
</dbReference>
<organism evidence="2 3">
    <name type="scientific">Neofusicoccum ribis</name>
    <dbReference type="NCBI Taxonomy" id="45134"/>
    <lineage>
        <taxon>Eukaryota</taxon>
        <taxon>Fungi</taxon>
        <taxon>Dikarya</taxon>
        <taxon>Ascomycota</taxon>
        <taxon>Pezizomycotina</taxon>
        <taxon>Dothideomycetes</taxon>
        <taxon>Dothideomycetes incertae sedis</taxon>
        <taxon>Botryosphaeriales</taxon>
        <taxon>Botryosphaeriaceae</taxon>
        <taxon>Neofusicoccum</taxon>
    </lineage>
</organism>
<dbReference type="EMBL" id="JAJVDC020000001">
    <property type="protein sequence ID" value="KAL1638250.1"/>
    <property type="molecule type" value="Genomic_DNA"/>
</dbReference>
<keyword evidence="3" id="KW-1185">Reference proteome</keyword>
<name>A0ABR3TFI1_9PEZI</name>
<evidence type="ECO:0000313" key="2">
    <source>
        <dbReference type="EMBL" id="KAL1638250.1"/>
    </source>
</evidence>
<accession>A0ABR3TFI1</accession>
<evidence type="ECO:0000313" key="3">
    <source>
        <dbReference type="Proteomes" id="UP001521116"/>
    </source>
</evidence>
<dbReference type="InterPro" id="IPR007250">
    <property type="entry name" value="HSP9_HSP12"/>
</dbReference>
<comment type="caution">
    <text evidence="2">The sequence shown here is derived from an EMBL/GenBank/DDBJ whole genome shotgun (WGS) entry which is preliminary data.</text>
</comment>
<evidence type="ECO:0008006" key="4">
    <source>
        <dbReference type="Google" id="ProtNLM"/>
    </source>
</evidence>
<dbReference type="Proteomes" id="UP001521116">
    <property type="component" value="Unassembled WGS sequence"/>
</dbReference>
<feature type="compositionally biased region" description="Basic and acidic residues" evidence="1">
    <location>
        <begin position="1"/>
        <end position="17"/>
    </location>
</feature>
<feature type="compositionally biased region" description="Basic and acidic residues" evidence="1">
    <location>
        <begin position="28"/>
        <end position="69"/>
    </location>
</feature>
<evidence type="ECO:0000256" key="1">
    <source>
        <dbReference type="SAM" id="MobiDB-lite"/>
    </source>
</evidence>
<protein>
    <recommendedName>
        <fullName evidence="4">Chaperone/heat shock protein Hsp12</fullName>
    </recommendedName>
</protein>
<dbReference type="PIRSF" id="PIRSF002590">
    <property type="entry name" value="HSP9/HSP12_fun"/>
    <property type="match status" value="1"/>
</dbReference>
<sequence length="89" mass="9652">MTDAGRKDFSTKAKEELTPDSTKSTQQKTKETITDTGDKFARGIQTDDSKSTTQEASDKLGRSKDREVHGSTGESILDKAKSAVGLDKK</sequence>
<feature type="region of interest" description="Disordered" evidence="1">
    <location>
        <begin position="1"/>
        <end position="89"/>
    </location>
</feature>
<gene>
    <name evidence="2" type="ORF">SLS56_000058</name>
</gene>
<dbReference type="Gene3D" id="6.10.280.100">
    <property type="match status" value="1"/>
</dbReference>
<proteinExistence type="predicted"/>